<organism evidence="13 14">
    <name type="scientific">Trichuris muris</name>
    <name type="common">Mouse whipworm</name>
    <dbReference type="NCBI Taxonomy" id="70415"/>
    <lineage>
        <taxon>Eukaryota</taxon>
        <taxon>Metazoa</taxon>
        <taxon>Ecdysozoa</taxon>
        <taxon>Nematoda</taxon>
        <taxon>Enoplea</taxon>
        <taxon>Dorylaimia</taxon>
        <taxon>Trichinellida</taxon>
        <taxon>Trichuridae</taxon>
        <taxon>Trichuris</taxon>
    </lineage>
</organism>
<dbReference type="AlphaFoldDB" id="A0A5S6QM89"/>
<dbReference type="PROSITE" id="PS01239">
    <property type="entry name" value="DYNEIN_LIGHT_1"/>
    <property type="match status" value="1"/>
</dbReference>
<dbReference type="GO" id="GO:0051642">
    <property type="term" value="P:centrosome localization"/>
    <property type="evidence" value="ECO:0007669"/>
    <property type="project" value="TreeGrafter"/>
</dbReference>
<keyword evidence="9" id="KW-0505">Motor protein</keyword>
<evidence type="ECO:0000256" key="9">
    <source>
        <dbReference type="ARBA" id="ARBA00023175"/>
    </source>
</evidence>
<evidence type="ECO:0000256" key="7">
    <source>
        <dbReference type="ARBA" id="ARBA00023017"/>
    </source>
</evidence>
<dbReference type="WBParaSite" id="TMUE_2000008279.1">
    <property type="protein sequence ID" value="TMUE_2000008279.1"/>
    <property type="gene ID" value="WBGene00289484"/>
</dbReference>
<reference evidence="14" key="1">
    <citation type="submission" date="2019-12" db="UniProtKB">
        <authorList>
            <consortium name="WormBaseParasite"/>
        </authorList>
    </citation>
    <scope>IDENTIFICATION</scope>
</reference>
<sequence>MAEGRATVIKNADMSEEMQRDAIECANKAMEKCSIEKDIAAYIKREFDKKWNPTWHCIVGRNFGSYVTHETKNFIYFYQFNKLNFKYACRHCKSLHLARHARQNNRLLLLGARREGNILSTKRNYSLQYSASGKAHRVELVGHGSGYWWMMSELASLTKEVNHWKSLAEEYRVSLIAVQEELVDYQAGSRDLEAELEIQLDDAESKNRELTRTNQRLRMECDRLKNKLDGLQLEQREQVRRLEVELDRVVVERDGLQRYVRELEQQNDSLERAHREALASLEDFERRLNEAIERNALLECEVDEKESLREYIQRLKDETRDLRLELHVKDRVDHQIGLANNSVSSLAHVPNGSAACANDASQSGSTTTSKIPAFNILTDFWRRNNKKSKK</sequence>
<keyword evidence="5" id="KW-0963">Cytoplasm</keyword>
<dbReference type="GO" id="GO:0016477">
    <property type="term" value="P:cell migration"/>
    <property type="evidence" value="ECO:0007669"/>
    <property type="project" value="TreeGrafter"/>
</dbReference>
<keyword evidence="7" id="KW-0243">Dynein</keyword>
<evidence type="ECO:0000256" key="5">
    <source>
        <dbReference type="ARBA" id="ARBA00022490"/>
    </source>
</evidence>
<dbReference type="GO" id="GO:0005819">
    <property type="term" value="C:spindle"/>
    <property type="evidence" value="ECO:0007669"/>
    <property type="project" value="UniProtKB-SubCell"/>
</dbReference>
<protein>
    <submittedName>
        <fullName evidence="14">NUDE_C domain-containing protein</fullName>
    </submittedName>
</protein>
<evidence type="ECO:0000256" key="11">
    <source>
        <dbReference type="SAM" id="Coils"/>
    </source>
</evidence>
<dbReference type="PANTHER" id="PTHR10921">
    <property type="entry name" value="NUCLEAR DISTRIBUTION PROTEIN NUDE HOMOLOG 1"/>
    <property type="match status" value="1"/>
</dbReference>
<keyword evidence="13" id="KW-1185">Reference proteome</keyword>
<dbReference type="GO" id="GO:0030286">
    <property type="term" value="C:dynein complex"/>
    <property type="evidence" value="ECO:0007669"/>
    <property type="project" value="UniProtKB-KW"/>
</dbReference>
<dbReference type="GO" id="GO:0047496">
    <property type="term" value="P:vesicle transport along microtubule"/>
    <property type="evidence" value="ECO:0007669"/>
    <property type="project" value="TreeGrafter"/>
</dbReference>
<name>A0A5S6QM89_TRIMR</name>
<dbReference type="Gene3D" id="6.10.250.1080">
    <property type="match status" value="1"/>
</dbReference>
<dbReference type="InterPro" id="IPR037177">
    <property type="entry name" value="DLC_sf"/>
</dbReference>
<evidence type="ECO:0000256" key="6">
    <source>
        <dbReference type="ARBA" id="ARBA00022701"/>
    </source>
</evidence>
<evidence type="ECO:0000313" key="13">
    <source>
        <dbReference type="Proteomes" id="UP000046395"/>
    </source>
</evidence>
<keyword evidence="10" id="KW-0206">Cytoskeleton</keyword>
<evidence type="ECO:0000259" key="12">
    <source>
        <dbReference type="Pfam" id="PF04880"/>
    </source>
</evidence>
<dbReference type="SMART" id="SM01375">
    <property type="entry name" value="Dynein_light"/>
    <property type="match status" value="1"/>
</dbReference>
<comment type="similarity">
    <text evidence="4">Belongs to the dynein light chain family.</text>
</comment>
<dbReference type="InterPro" id="IPR033494">
    <property type="entry name" value="NUDE"/>
</dbReference>
<feature type="domain" description="NUDE" evidence="12">
    <location>
        <begin position="280"/>
        <end position="375"/>
    </location>
</feature>
<dbReference type="GO" id="GO:0008017">
    <property type="term" value="F:microtubule binding"/>
    <property type="evidence" value="ECO:0007669"/>
    <property type="project" value="InterPro"/>
</dbReference>
<dbReference type="Pfam" id="PF04880">
    <property type="entry name" value="NUDE_C"/>
    <property type="match status" value="1"/>
</dbReference>
<dbReference type="Proteomes" id="UP000046395">
    <property type="component" value="Unassembled WGS sequence"/>
</dbReference>
<proteinExistence type="inferred from homology"/>
<comment type="subcellular location">
    <subcellularLocation>
        <location evidence="2">Cytoplasm</location>
        <location evidence="2">Cytoskeleton</location>
        <location evidence="2">Microtubule organizing center</location>
        <location evidence="2">Centrosome</location>
    </subcellularLocation>
    <subcellularLocation>
        <location evidence="1">Cytoplasm</location>
        <location evidence="1">Cytoskeleton</location>
        <location evidence="1">Spindle</location>
    </subcellularLocation>
</comment>
<dbReference type="InterPro" id="IPR019763">
    <property type="entry name" value="Dynein_light_1/2_CS"/>
</dbReference>
<dbReference type="FunFam" id="3.30.740.10:FF:000001">
    <property type="entry name" value="Dynein light chain"/>
    <property type="match status" value="1"/>
</dbReference>
<dbReference type="CDD" id="cd21452">
    <property type="entry name" value="DLC-like_DYNLL1_DYNLL2"/>
    <property type="match status" value="1"/>
</dbReference>
<dbReference type="GO" id="GO:0000132">
    <property type="term" value="P:establishment of mitotic spindle orientation"/>
    <property type="evidence" value="ECO:0007669"/>
    <property type="project" value="TreeGrafter"/>
</dbReference>
<dbReference type="STRING" id="70415.A0A5S6QM89"/>
<dbReference type="GO" id="GO:0005874">
    <property type="term" value="C:microtubule"/>
    <property type="evidence" value="ECO:0007669"/>
    <property type="project" value="UniProtKB-KW"/>
</dbReference>
<dbReference type="GO" id="GO:0007059">
    <property type="term" value="P:chromosome segregation"/>
    <property type="evidence" value="ECO:0007669"/>
    <property type="project" value="TreeGrafter"/>
</dbReference>
<dbReference type="Pfam" id="PF01221">
    <property type="entry name" value="Dynein_light"/>
    <property type="match status" value="1"/>
</dbReference>
<dbReference type="GO" id="GO:0005871">
    <property type="term" value="C:kinesin complex"/>
    <property type="evidence" value="ECO:0007669"/>
    <property type="project" value="TreeGrafter"/>
</dbReference>
<evidence type="ECO:0000256" key="8">
    <source>
        <dbReference type="ARBA" id="ARBA00023054"/>
    </source>
</evidence>
<evidence type="ECO:0000313" key="14">
    <source>
        <dbReference type="WBParaSite" id="TMUE_2000008279.1"/>
    </source>
</evidence>
<keyword evidence="6" id="KW-0493">Microtubule</keyword>
<accession>A0A5S6QM89</accession>
<dbReference type="InterPro" id="IPR001372">
    <property type="entry name" value="Dynein_light_chain_typ-1/2"/>
</dbReference>
<evidence type="ECO:0000256" key="2">
    <source>
        <dbReference type="ARBA" id="ARBA00004300"/>
    </source>
</evidence>
<dbReference type="GO" id="GO:0007020">
    <property type="term" value="P:microtubule nucleation"/>
    <property type="evidence" value="ECO:0007669"/>
    <property type="project" value="TreeGrafter"/>
</dbReference>
<dbReference type="GO" id="GO:0000776">
    <property type="term" value="C:kinetochore"/>
    <property type="evidence" value="ECO:0007669"/>
    <property type="project" value="TreeGrafter"/>
</dbReference>
<evidence type="ECO:0000256" key="1">
    <source>
        <dbReference type="ARBA" id="ARBA00004186"/>
    </source>
</evidence>
<dbReference type="PANTHER" id="PTHR10921:SF1">
    <property type="entry name" value="NUCLEAR DISTRIBUTION PROTEIN NUDE HOMOLOG"/>
    <property type="match status" value="1"/>
</dbReference>
<dbReference type="GO" id="GO:0005813">
    <property type="term" value="C:centrosome"/>
    <property type="evidence" value="ECO:0007669"/>
    <property type="project" value="UniProtKB-SubCell"/>
</dbReference>
<dbReference type="SUPFAM" id="SSF54648">
    <property type="entry name" value="DLC"/>
    <property type="match status" value="1"/>
</dbReference>
<feature type="coiled-coil region" evidence="11">
    <location>
        <begin position="189"/>
        <end position="325"/>
    </location>
</feature>
<dbReference type="Gene3D" id="3.30.740.10">
    <property type="entry name" value="Protein Inhibitor Of Neuronal Nitric Oxide Synthase"/>
    <property type="match status" value="1"/>
</dbReference>
<comment type="similarity">
    <text evidence="3">Belongs to the nudE family.</text>
</comment>
<dbReference type="GO" id="GO:0007100">
    <property type="term" value="P:mitotic centrosome separation"/>
    <property type="evidence" value="ECO:0007669"/>
    <property type="project" value="TreeGrafter"/>
</dbReference>
<keyword evidence="8 11" id="KW-0175">Coiled coil</keyword>
<evidence type="ECO:0000256" key="3">
    <source>
        <dbReference type="ARBA" id="ARBA00007429"/>
    </source>
</evidence>
<evidence type="ECO:0000256" key="10">
    <source>
        <dbReference type="ARBA" id="ARBA00023212"/>
    </source>
</evidence>
<dbReference type="InterPro" id="IPR006964">
    <property type="entry name" value="NUDE_dom"/>
</dbReference>
<evidence type="ECO:0000256" key="4">
    <source>
        <dbReference type="ARBA" id="ARBA00010156"/>
    </source>
</evidence>